<dbReference type="AlphaFoldDB" id="A0A2S8BI92"/>
<evidence type="ECO:0000256" key="1">
    <source>
        <dbReference type="SAM" id="MobiDB-lite"/>
    </source>
</evidence>
<comment type="caution">
    <text evidence="2">The sequence shown here is derived from an EMBL/GenBank/DDBJ whole genome shotgun (WGS) entry which is preliminary data.</text>
</comment>
<feature type="region of interest" description="Disordered" evidence="1">
    <location>
        <begin position="257"/>
        <end position="280"/>
    </location>
</feature>
<dbReference type="EMBL" id="PPEA01000510">
    <property type="protein sequence ID" value="PQM46338.1"/>
    <property type="molecule type" value="Genomic_DNA"/>
</dbReference>
<evidence type="ECO:0000313" key="2">
    <source>
        <dbReference type="EMBL" id="PQM46338.1"/>
    </source>
</evidence>
<proteinExistence type="predicted"/>
<name>A0A2S8BI92_9MYCO</name>
<protein>
    <submittedName>
        <fullName evidence="2">Uncharacterized protein</fullName>
    </submittedName>
</protein>
<organism evidence="2 3">
    <name type="scientific">Mycobacterium talmoniae</name>
    <dbReference type="NCBI Taxonomy" id="1858794"/>
    <lineage>
        <taxon>Bacteria</taxon>
        <taxon>Bacillati</taxon>
        <taxon>Actinomycetota</taxon>
        <taxon>Actinomycetes</taxon>
        <taxon>Mycobacteriales</taxon>
        <taxon>Mycobacteriaceae</taxon>
        <taxon>Mycobacterium</taxon>
    </lineage>
</organism>
<feature type="compositionally biased region" description="Low complexity" evidence="1">
    <location>
        <begin position="257"/>
        <end position="268"/>
    </location>
</feature>
<sequence length="280" mass="28799">MLIAISRSVWWSKASPSIPVVPSPEDSRLVSCPRFSAMVRIGRIESCSASNSSGVVSRKPPAAAVNAASVDGPEASGLTTVLSCARISFRSCPASVSCWPRPSVASPKAAITPMLSGSGLRPAAASSWRSLATTFWNSTVGNVVSSWTTDPVRNGGALPLSTSCTADTAKALLGTTRAVTVLGILAAYAGVRSTWTMLGLSSREGVIPDTDPTSTPRNFTSVCAGNPSPMLNIARSTLTSLSSLPSDFCTINTEKASATTAKTTPKTTSGPLFGLRGSKS</sequence>
<accession>A0A2S8BI92</accession>
<reference evidence="2 3" key="1">
    <citation type="journal article" date="2017" name="Int. J. Syst. Evol. Microbiol.">
        <title>Mycobacterium talmoniae sp. nov., a slowly growing mycobacterium isolated from human respiratory samples.</title>
        <authorList>
            <person name="Davidson R.M."/>
            <person name="DeGroote M.A."/>
            <person name="Marola J.L."/>
            <person name="Buss S."/>
            <person name="Jones V."/>
            <person name="McNeil M.R."/>
            <person name="Freifeld A.G."/>
            <person name="Elaine Epperson L."/>
            <person name="Hasan N.A."/>
            <person name="Jackson M."/>
            <person name="Iwen P.C."/>
            <person name="Salfinger M."/>
            <person name="Strong M."/>
        </authorList>
    </citation>
    <scope>NUCLEOTIDE SEQUENCE [LARGE SCALE GENOMIC DNA]</scope>
    <source>
        <strain evidence="2 3">ATCC BAA-2683</strain>
    </source>
</reference>
<dbReference type="Proteomes" id="UP000238296">
    <property type="component" value="Unassembled WGS sequence"/>
</dbReference>
<evidence type="ECO:0000313" key="3">
    <source>
        <dbReference type="Proteomes" id="UP000238296"/>
    </source>
</evidence>
<gene>
    <name evidence="2" type="ORF">C1Y40_03483</name>
</gene>